<evidence type="ECO:0000256" key="6">
    <source>
        <dbReference type="ARBA" id="ARBA00023235"/>
    </source>
</evidence>
<name>A0A6J6HAQ7_9ZZZZ</name>
<feature type="domain" description="UvrD-like helicase ATP-binding" evidence="12">
    <location>
        <begin position="8"/>
        <end position="285"/>
    </location>
</feature>
<proteinExistence type="inferred from homology"/>
<evidence type="ECO:0000256" key="7">
    <source>
        <dbReference type="ARBA" id="ARBA00034617"/>
    </source>
</evidence>
<dbReference type="GO" id="GO:0000725">
    <property type="term" value="P:recombinational repair"/>
    <property type="evidence" value="ECO:0007669"/>
    <property type="project" value="TreeGrafter"/>
</dbReference>
<gene>
    <name evidence="14" type="ORF">UFOPK1835_00918</name>
</gene>
<dbReference type="GO" id="GO:0005524">
    <property type="term" value="F:ATP binding"/>
    <property type="evidence" value="ECO:0007669"/>
    <property type="project" value="UniProtKB-KW"/>
</dbReference>
<evidence type="ECO:0000256" key="8">
    <source>
        <dbReference type="ARBA" id="ARBA00034808"/>
    </source>
</evidence>
<feature type="compositionally biased region" description="Basic and acidic residues" evidence="10">
    <location>
        <begin position="590"/>
        <end position="599"/>
    </location>
</feature>
<evidence type="ECO:0000256" key="4">
    <source>
        <dbReference type="ARBA" id="ARBA00022806"/>
    </source>
</evidence>
<dbReference type="GO" id="GO:0016787">
    <property type="term" value="F:hydrolase activity"/>
    <property type="evidence" value="ECO:0007669"/>
    <property type="project" value="UniProtKB-KW"/>
</dbReference>
<dbReference type="InterPro" id="IPR000212">
    <property type="entry name" value="DNA_helicase_UvrD/REP"/>
</dbReference>
<dbReference type="Pfam" id="PF00570">
    <property type="entry name" value="HRDC"/>
    <property type="match status" value="1"/>
</dbReference>
<evidence type="ECO:0000256" key="5">
    <source>
        <dbReference type="ARBA" id="ARBA00022840"/>
    </source>
</evidence>
<dbReference type="Pfam" id="PF00580">
    <property type="entry name" value="UvrD-helicase"/>
    <property type="match status" value="1"/>
</dbReference>
<dbReference type="PROSITE" id="PS51198">
    <property type="entry name" value="UVRD_HELICASE_ATP_BIND"/>
    <property type="match status" value="1"/>
</dbReference>
<feature type="domain" description="HRDC" evidence="11">
    <location>
        <begin position="607"/>
        <end position="681"/>
    </location>
</feature>
<dbReference type="GO" id="GO:0003677">
    <property type="term" value="F:DNA binding"/>
    <property type="evidence" value="ECO:0007669"/>
    <property type="project" value="InterPro"/>
</dbReference>
<evidence type="ECO:0000259" key="12">
    <source>
        <dbReference type="PROSITE" id="PS51198"/>
    </source>
</evidence>
<dbReference type="GO" id="GO:0043138">
    <property type="term" value="F:3'-5' DNA helicase activity"/>
    <property type="evidence" value="ECO:0007669"/>
    <property type="project" value="UniProtKB-EC"/>
</dbReference>
<sequence length="681" mass="74368">MDADALLEGLNPQQLRAVTATTSPLCILAGAGSGKTRVLTRRIAWRSATGDLDPRHVLALTFTRKSAGELTQRLRSLGLRDSVAAGTFHSVAYAQLRARWADRGITPPTLLDRKVGFVLRLLSGAEKNIPAIDIVSEIEWAKARMIEPEKYAAASIAAGRRPPMDPTEIARIFGRYEDARRDQRLIDFDDILRVCRRDLISDPEFAASQRWRFQHLFVDEFQDVNPLQHALLNAWRGDRLDLCVVGDPNQAIYAWNGADPELLRRFPRDFPTAEVVRLTENYRSTPQILAVANAVLAGSGRGVDLAGSLTATRNDGPIPVVQSYETDSDEAKGIARSVRDHHGPGSRWSGQAVLVRTNAQIPAIEEAFTTAQIPFRVRGAAPLLEQPEIKAALAEMRRSTGPFEDALADLAVSVDSTEAAGDRAEERRANVDALVQLGRDYVSVETGPSMPGFYAWLAATTRADQPDRWGDAVEITTFHAAKGLEWPIVHLGGIEQGLVPIGHAKTGEALSEELRLFYVAITRAERELVCSWAGQRRFGTKTVNRNRSAYLDTVVAASAALRSGTDPAEVGKGVSLSAPPPPAPTRRSKTRPDLPRPAKTDTPAELDEADSKLFLALRSWRSDRAKAASMPAFVICNDRTLTEIAANRPSSTQELLGVHGFGEIKATRFGDEILAIVAQAD</sequence>
<evidence type="ECO:0000256" key="9">
    <source>
        <dbReference type="ARBA" id="ARBA00048988"/>
    </source>
</evidence>
<dbReference type="CDD" id="cd17932">
    <property type="entry name" value="DEXQc_UvrD"/>
    <property type="match status" value="1"/>
</dbReference>
<evidence type="ECO:0000259" key="13">
    <source>
        <dbReference type="PROSITE" id="PS51217"/>
    </source>
</evidence>
<dbReference type="InterPro" id="IPR014017">
    <property type="entry name" value="DNA_helicase_UvrD-like_C"/>
</dbReference>
<dbReference type="PROSITE" id="PS50967">
    <property type="entry name" value="HRDC"/>
    <property type="match status" value="1"/>
</dbReference>
<dbReference type="Gene3D" id="3.40.50.300">
    <property type="entry name" value="P-loop containing nucleotide triphosphate hydrolases"/>
    <property type="match status" value="3"/>
</dbReference>
<dbReference type="InterPro" id="IPR010997">
    <property type="entry name" value="HRDC-like_sf"/>
</dbReference>
<dbReference type="PANTHER" id="PTHR11070:SF69">
    <property type="entry name" value="ATP-DEPENDENT DNA HELICASE UVRD2"/>
    <property type="match status" value="1"/>
</dbReference>
<evidence type="ECO:0000256" key="2">
    <source>
        <dbReference type="ARBA" id="ARBA00022741"/>
    </source>
</evidence>
<dbReference type="InterPro" id="IPR027417">
    <property type="entry name" value="P-loop_NTPase"/>
</dbReference>
<dbReference type="InterPro" id="IPR014016">
    <property type="entry name" value="UvrD-like_ATP-bd"/>
</dbReference>
<dbReference type="AlphaFoldDB" id="A0A6J6HAQ7"/>
<dbReference type="EC" id="5.6.2.4" evidence="8"/>
<keyword evidence="2" id="KW-0547">Nucleotide-binding</keyword>
<dbReference type="SUPFAM" id="SSF52540">
    <property type="entry name" value="P-loop containing nucleoside triphosphate hydrolases"/>
    <property type="match status" value="1"/>
</dbReference>
<dbReference type="EMBL" id="CAEZUP010000032">
    <property type="protein sequence ID" value="CAB4608395.1"/>
    <property type="molecule type" value="Genomic_DNA"/>
</dbReference>
<dbReference type="GO" id="GO:0033202">
    <property type="term" value="C:DNA helicase complex"/>
    <property type="evidence" value="ECO:0007669"/>
    <property type="project" value="TreeGrafter"/>
</dbReference>
<evidence type="ECO:0000259" key="11">
    <source>
        <dbReference type="PROSITE" id="PS50967"/>
    </source>
</evidence>
<keyword evidence="3" id="KW-0378">Hydrolase</keyword>
<dbReference type="PROSITE" id="PS51217">
    <property type="entry name" value="UVRD_HELICASE_CTER"/>
    <property type="match status" value="1"/>
</dbReference>
<evidence type="ECO:0000313" key="14">
    <source>
        <dbReference type="EMBL" id="CAB4608395.1"/>
    </source>
</evidence>
<dbReference type="Gene3D" id="1.10.10.160">
    <property type="match status" value="1"/>
</dbReference>
<protein>
    <recommendedName>
        <fullName evidence="8">DNA 3'-5' helicase</fullName>
        <ecNumber evidence="8">5.6.2.4</ecNumber>
    </recommendedName>
</protein>
<dbReference type="Gene3D" id="1.10.486.10">
    <property type="entry name" value="PCRA, domain 4"/>
    <property type="match status" value="1"/>
</dbReference>
<feature type="region of interest" description="Disordered" evidence="10">
    <location>
        <begin position="566"/>
        <end position="605"/>
    </location>
</feature>
<evidence type="ECO:0000256" key="3">
    <source>
        <dbReference type="ARBA" id="ARBA00022801"/>
    </source>
</evidence>
<keyword evidence="4" id="KW-0347">Helicase</keyword>
<organism evidence="14">
    <name type="scientific">freshwater metagenome</name>
    <dbReference type="NCBI Taxonomy" id="449393"/>
    <lineage>
        <taxon>unclassified sequences</taxon>
        <taxon>metagenomes</taxon>
        <taxon>ecological metagenomes</taxon>
    </lineage>
</organism>
<dbReference type="InterPro" id="IPR044876">
    <property type="entry name" value="HRDC_dom_sf"/>
</dbReference>
<comment type="catalytic activity">
    <reaction evidence="9">
        <text>ATP + H2O = ADP + phosphate + H(+)</text>
        <dbReference type="Rhea" id="RHEA:13065"/>
        <dbReference type="ChEBI" id="CHEBI:15377"/>
        <dbReference type="ChEBI" id="CHEBI:15378"/>
        <dbReference type="ChEBI" id="CHEBI:30616"/>
        <dbReference type="ChEBI" id="CHEBI:43474"/>
        <dbReference type="ChEBI" id="CHEBI:456216"/>
        <dbReference type="EC" id="5.6.2.4"/>
    </reaction>
</comment>
<dbReference type="GO" id="GO:0005829">
    <property type="term" value="C:cytosol"/>
    <property type="evidence" value="ECO:0007669"/>
    <property type="project" value="TreeGrafter"/>
</dbReference>
<comment type="catalytic activity">
    <reaction evidence="7">
        <text>Couples ATP hydrolysis with the unwinding of duplex DNA by translocating in the 3'-5' direction.</text>
        <dbReference type="EC" id="5.6.2.4"/>
    </reaction>
</comment>
<keyword evidence="6" id="KW-0413">Isomerase</keyword>
<comment type="similarity">
    <text evidence="1">Belongs to the helicase family. UvrD subfamily.</text>
</comment>
<reference evidence="14" key="1">
    <citation type="submission" date="2020-05" db="EMBL/GenBank/DDBJ databases">
        <authorList>
            <person name="Chiriac C."/>
            <person name="Salcher M."/>
            <person name="Ghai R."/>
            <person name="Kavagutti S V."/>
        </authorList>
    </citation>
    <scope>NUCLEOTIDE SEQUENCE</scope>
</reference>
<dbReference type="InterPro" id="IPR013986">
    <property type="entry name" value="DExx_box_DNA_helicase_dom_sf"/>
</dbReference>
<feature type="domain" description="UvrD-like helicase C-terminal" evidence="13">
    <location>
        <begin position="286"/>
        <end position="526"/>
    </location>
</feature>
<dbReference type="PANTHER" id="PTHR11070">
    <property type="entry name" value="UVRD / RECB / PCRA DNA HELICASE FAMILY MEMBER"/>
    <property type="match status" value="1"/>
</dbReference>
<dbReference type="Pfam" id="PF13361">
    <property type="entry name" value="UvrD_C"/>
    <property type="match status" value="2"/>
</dbReference>
<evidence type="ECO:0000256" key="1">
    <source>
        <dbReference type="ARBA" id="ARBA00009922"/>
    </source>
</evidence>
<dbReference type="SUPFAM" id="SSF47819">
    <property type="entry name" value="HRDC-like"/>
    <property type="match status" value="1"/>
</dbReference>
<dbReference type="InterPro" id="IPR002121">
    <property type="entry name" value="HRDC_dom"/>
</dbReference>
<evidence type="ECO:0000256" key="10">
    <source>
        <dbReference type="SAM" id="MobiDB-lite"/>
    </source>
</evidence>
<accession>A0A6J6HAQ7</accession>
<dbReference type="SMART" id="SM00341">
    <property type="entry name" value="HRDC"/>
    <property type="match status" value="1"/>
</dbReference>
<keyword evidence="5" id="KW-0067">ATP-binding</keyword>
<dbReference type="Gene3D" id="1.10.150.80">
    <property type="entry name" value="HRDC domain"/>
    <property type="match status" value="1"/>
</dbReference>